<evidence type="ECO:0000256" key="7">
    <source>
        <dbReference type="SAM" id="Phobius"/>
    </source>
</evidence>
<evidence type="ECO:0000313" key="8">
    <source>
        <dbReference type="EMBL" id="GAA2110584.1"/>
    </source>
</evidence>
<evidence type="ECO:0000256" key="1">
    <source>
        <dbReference type="ARBA" id="ARBA00004651"/>
    </source>
</evidence>
<gene>
    <name evidence="8" type="ORF">GCM10009824_05280</name>
</gene>
<evidence type="ECO:0000256" key="4">
    <source>
        <dbReference type="ARBA" id="ARBA00022989"/>
    </source>
</evidence>
<name>A0ABN2XFR9_9MICC</name>
<feature type="transmembrane region" description="Helical" evidence="7">
    <location>
        <begin position="77"/>
        <end position="95"/>
    </location>
</feature>
<keyword evidence="2" id="KW-1003">Cell membrane</keyword>
<dbReference type="Pfam" id="PF01810">
    <property type="entry name" value="LysE"/>
    <property type="match status" value="1"/>
</dbReference>
<evidence type="ECO:0000256" key="2">
    <source>
        <dbReference type="ARBA" id="ARBA00022475"/>
    </source>
</evidence>
<dbReference type="PANTHER" id="PTHR30086:SF17">
    <property type="entry name" value="LYSE FAMILY TRANSLOCATOR"/>
    <property type="match status" value="1"/>
</dbReference>
<dbReference type="Proteomes" id="UP001500166">
    <property type="component" value="Unassembled WGS sequence"/>
</dbReference>
<feature type="transmembrane region" description="Helical" evidence="7">
    <location>
        <begin position="173"/>
        <end position="192"/>
    </location>
</feature>
<feature type="transmembrane region" description="Helical" evidence="7">
    <location>
        <begin position="198"/>
        <end position="222"/>
    </location>
</feature>
<evidence type="ECO:0000256" key="5">
    <source>
        <dbReference type="ARBA" id="ARBA00023136"/>
    </source>
</evidence>
<organism evidence="8 9">
    <name type="scientific">Kocuria atrinae</name>
    <dbReference type="NCBI Taxonomy" id="592377"/>
    <lineage>
        <taxon>Bacteria</taxon>
        <taxon>Bacillati</taxon>
        <taxon>Actinomycetota</taxon>
        <taxon>Actinomycetes</taxon>
        <taxon>Micrococcales</taxon>
        <taxon>Micrococcaceae</taxon>
        <taxon>Kocuria</taxon>
    </lineage>
</organism>
<dbReference type="InterPro" id="IPR001123">
    <property type="entry name" value="LeuE-type"/>
</dbReference>
<accession>A0ABN2XFR9</accession>
<dbReference type="PANTHER" id="PTHR30086">
    <property type="entry name" value="ARGININE EXPORTER PROTEIN ARGO"/>
    <property type="match status" value="1"/>
</dbReference>
<evidence type="ECO:0000313" key="9">
    <source>
        <dbReference type="Proteomes" id="UP001500166"/>
    </source>
</evidence>
<comment type="subcellular location">
    <subcellularLocation>
        <location evidence="1">Cell membrane</location>
        <topology evidence="1">Multi-pass membrane protein</topology>
    </subcellularLocation>
</comment>
<keyword evidence="4 7" id="KW-1133">Transmembrane helix</keyword>
<comment type="caution">
    <text evidence="8">The sequence shown here is derived from an EMBL/GenBank/DDBJ whole genome shotgun (WGS) entry which is preliminary data.</text>
</comment>
<keyword evidence="5 7" id="KW-0472">Membrane</keyword>
<sequence>MSTTQYLALLGLWIAGIVSPGPDILVILRNAFLSSRGKAMLTALGVMIGNIIWITLSLTGVTVVINQNEVLKLTIQIAGALFLAWMGYGSIRSALAAKASSRRRSETVRATTTGGAVPGSGEAAPSPATVEAAEQIPEPAPSAHGGGILGTKNLTGFRAVVQGIITNLSNAKAIVFFIALFASVVPANALWWESMLVAVLLFVVGLAWFCAVAWFGSVPALAARFQAHSVAVELIAGVVFLAVSVLLLVEAALTW</sequence>
<feature type="region of interest" description="Disordered" evidence="6">
    <location>
        <begin position="106"/>
        <end position="132"/>
    </location>
</feature>
<proteinExistence type="predicted"/>
<evidence type="ECO:0000256" key="3">
    <source>
        <dbReference type="ARBA" id="ARBA00022692"/>
    </source>
</evidence>
<dbReference type="RefSeq" id="WP_344223512.1">
    <property type="nucleotide sequence ID" value="NZ_BAAAQA010000003.1"/>
</dbReference>
<feature type="transmembrane region" description="Helical" evidence="7">
    <location>
        <begin position="6"/>
        <end position="28"/>
    </location>
</feature>
<evidence type="ECO:0000256" key="6">
    <source>
        <dbReference type="SAM" id="MobiDB-lite"/>
    </source>
</evidence>
<feature type="transmembrane region" description="Helical" evidence="7">
    <location>
        <begin position="234"/>
        <end position="253"/>
    </location>
</feature>
<reference evidence="8 9" key="1">
    <citation type="journal article" date="2019" name="Int. J. Syst. Evol. Microbiol.">
        <title>The Global Catalogue of Microorganisms (GCM) 10K type strain sequencing project: providing services to taxonomists for standard genome sequencing and annotation.</title>
        <authorList>
            <consortium name="The Broad Institute Genomics Platform"/>
            <consortium name="The Broad Institute Genome Sequencing Center for Infectious Disease"/>
            <person name="Wu L."/>
            <person name="Ma J."/>
        </authorList>
    </citation>
    <scope>NUCLEOTIDE SEQUENCE [LARGE SCALE GENOMIC DNA]</scope>
    <source>
        <strain evidence="8 9">JCM 15914</strain>
    </source>
</reference>
<keyword evidence="9" id="KW-1185">Reference proteome</keyword>
<protein>
    <submittedName>
        <fullName evidence="8">LysE family translocator</fullName>
    </submittedName>
</protein>
<dbReference type="EMBL" id="BAAAQA010000003">
    <property type="protein sequence ID" value="GAA2110584.1"/>
    <property type="molecule type" value="Genomic_DNA"/>
</dbReference>
<keyword evidence="3 7" id="KW-0812">Transmembrane</keyword>
<feature type="transmembrane region" description="Helical" evidence="7">
    <location>
        <begin position="40"/>
        <end position="65"/>
    </location>
</feature>